<dbReference type="EMBL" id="CM047581">
    <property type="protein sequence ID" value="KAI9916437.1"/>
    <property type="molecule type" value="Genomic_DNA"/>
</dbReference>
<comment type="caution">
    <text evidence="1">The sequence shown here is derived from an EMBL/GenBank/DDBJ whole genome shotgun (WGS) entry which is preliminary data.</text>
</comment>
<evidence type="ECO:0000313" key="1">
    <source>
        <dbReference type="EMBL" id="KAI9916437.1"/>
    </source>
</evidence>
<protein>
    <submittedName>
        <fullName evidence="1">Uncharacterized protein</fullName>
    </submittedName>
</protein>
<keyword evidence="2" id="KW-1185">Reference proteome</keyword>
<proteinExistence type="predicted"/>
<gene>
    <name evidence="1" type="ORF">PsorP6_017853</name>
</gene>
<dbReference type="Proteomes" id="UP001163321">
    <property type="component" value="Chromosome 2"/>
</dbReference>
<name>A0ACC0WDD8_9STRA</name>
<sequence>MDLIFQELQEKAPVLMGLRLDLKRTISSHTQVGERLDACMQEMAKSNSNEKEVFEEKKTLEKKSVDDLSKQVQYLLFRSHDTREQTNNLDVGSENLVVCKDLEELQVRNQQPLAVIRELT</sequence>
<reference evidence="1 2" key="1">
    <citation type="journal article" date="2022" name="bioRxiv">
        <title>The genome of the oomycete Peronosclerospora sorghi, a cosmopolitan pathogen of maize and sorghum, is inflated with dispersed pseudogenes.</title>
        <authorList>
            <person name="Fletcher K."/>
            <person name="Martin F."/>
            <person name="Isakeit T."/>
            <person name="Cavanaugh K."/>
            <person name="Magill C."/>
            <person name="Michelmore R."/>
        </authorList>
    </citation>
    <scope>NUCLEOTIDE SEQUENCE [LARGE SCALE GENOMIC DNA]</scope>
    <source>
        <strain evidence="1">P6</strain>
    </source>
</reference>
<accession>A0ACC0WDD8</accession>
<evidence type="ECO:0000313" key="2">
    <source>
        <dbReference type="Proteomes" id="UP001163321"/>
    </source>
</evidence>
<organism evidence="1 2">
    <name type="scientific">Peronosclerospora sorghi</name>
    <dbReference type="NCBI Taxonomy" id="230839"/>
    <lineage>
        <taxon>Eukaryota</taxon>
        <taxon>Sar</taxon>
        <taxon>Stramenopiles</taxon>
        <taxon>Oomycota</taxon>
        <taxon>Peronosporomycetes</taxon>
        <taxon>Peronosporales</taxon>
        <taxon>Peronosporaceae</taxon>
        <taxon>Peronosclerospora</taxon>
    </lineage>
</organism>